<dbReference type="PANTHER" id="PTHR44858">
    <property type="entry name" value="TETRATRICOPEPTIDE REPEAT PROTEIN 6"/>
    <property type="match status" value="1"/>
</dbReference>
<dbReference type="InterPro" id="IPR019734">
    <property type="entry name" value="TPR_rpt"/>
</dbReference>
<dbReference type="SUPFAM" id="SSF48452">
    <property type="entry name" value="TPR-like"/>
    <property type="match status" value="3"/>
</dbReference>
<dbReference type="AlphaFoldDB" id="A0A8H7I6J3"/>
<dbReference type="Pfam" id="PF13181">
    <property type="entry name" value="TPR_8"/>
    <property type="match status" value="1"/>
</dbReference>
<sequence>MPFKGHKKRHDLGLYYQNRFQQFGKLEDIEKAIKHTTRALTLTPDGHSDLPGLHTTLGILYTERYQNFGELSDLDKAIEYRHTNLGVSYNDRYQHLSELDDLEKTIECRSHALELTPDNDPDRPDRYTVLAVSHSDRYQRLQDLDDLQKAIEYSTFALTLTPDGHLALPDRHGNLGSLYTDRYTLLGDLGDLAKAIEYYSHAVKLTPDHHQDLSRRHMDLALAYTYRYERLKEVHDLERAIECRSRGITLTFHDDPELPGRHVALGISYYDHYELSHEIPHLDKAIECFLCALKLTPNDHPDLPGWYPALALSYSDRYKQLVKLPTSKKQLSEIGDLDKALECDSRALDVTPENDPSLPDRNAFLGTTHMDRYKRLGERGNLEKAIEYRSRALALTPNDHADLQERHTALGVRLGDISDLEKALECDSRALTLTPDGHPNLPDRQANVASSYSDRYQHLGENADLEKSLEYNFRALSLTPDGHPDLPGRHAAMGVSYDDRYRRLGALSDLEKGLKYKLTALILTPEGHPDLAARHTALGASYTSLYGHLGELSDLEKALECDSRALTLTPDDHQNLPDRHANLGVSYHDRYRRLGKLADLEKAIECHFRALSLTPDGHPDMAFRYLNRATSCHSQYQHTCDPVHLSTSLDAFRKASQLLSGTPRDVFDNALRWASLASKYSHLNCVEAFSAAVGLLPHFIWLGATASQRYQDILSTENLAIRAAASAISSSEYTLALEWLEHARCVVWNQSLALRSPFDILHLSHPDLADQLQSVSRKLNQANSLSFASESATSNPEQRHHLARQYDGLLLRVRQLPGFEDFLQPTKVDGLVKAARFGPVIVINCEDNQCDALLVIPQSGDISHVPLPKFTATKAQQIRLEMERSAMNRRLGERGVERRPMQQEEVALETVLSDLWYSVVKPVLDHLGYTSQVDRTIDDMPHVTWCPTGALSFLPLHAAGDYDISRSRVFDYVISSYTPTLAALLSPSVGTLGCDSRVLVIGQEATPGHQQLPGTAKEIEYVVGHVKQRAKCLELSGSQATAETVLDAMEQHDWVHLACHAHQNVQDPTESGFFLHDGILNLASINQRSFKRKGLAFLSACQTATGDERLPDEAIHLASGMLMAGYSSVIATMCEGWKDWEREAGKALHNAVGELRDKVGEKEFSRWVPYIHIGS</sequence>
<evidence type="ECO:0000256" key="1">
    <source>
        <dbReference type="ARBA" id="ARBA00022737"/>
    </source>
</evidence>
<evidence type="ECO:0000259" key="4">
    <source>
        <dbReference type="Pfam" id="PF12770"/>
    </source>
</evidence>
<dbReference type="Gene3D" id="1.25.40.10">
    <property type="entry name" value="Tetratricopeptide repeat domain"/>
    <property type="match status" value="5"/>
</dbReference>
<name>A0A8H7I6J3_9AGAM</name>
<dbReference type="Proteomes" id="UP000614334">
    <property type="component" value="Unassembled WGS sequence"/>
</dbReference>
<feature type="domain" description="CHAT" evidence="4">
    <location>
        <begin position="912"/>
        <end position="1132"/>
    </location>
</feature>
<evidence type="ECO:0000256" key="2">
    <source>
        <dbReference type="ARBA" id="ARBA00022803"/>
    </source>
</evidence>
<dbReference type="InterPro" id="IPR011990">
    <property type="entry name" value="TPR-like_helical_dom_sf"/>
</dbReference>
<keyword evidence="1" id="KW-0677">Repeat</keyword>
<dbReference type="InterPro" id="IPR050498">
    <property type="entry name" value="Ycf3"/>
</dbReference>
<comment type="caution">
    <text evidence="5">The sequence shown here is derived from an EMBL/GenBank/DDBJ whole genome shotgun (WGS) entry which is preliminary data.</text>
</comment>
<dbReference type="InterPro" id="IPR024983">
    <property type="entry name" value="CHAT_dom"/>
</dbReference>
<protein>
    <submittedName>
        <fullName evidence="5">TPR-like protein</fullName>
    </submittedName>
</protein>
<dbReference type="PANTHER" id="PTHR44858:SF1">
    <property type="entry name" value="UDP-N-ACETYLGLUCOSAMINE--PEPTIDE N-ACETYLGLUCOSAMINYLTRANSFERASE SPINDLY-RELATED"/>
    <property type="match status" value="1"/>
</dbReference>
<keyword evidence="2 3" id="KW-0802">TPR repeat</keyword>
<reference evidence="5" key="1">
    <citation type="submission" date="2020-09" db="EMBL/GenBank/DDBJ databases">
        <title>Comparative genome analyses of four rice-infecting Rhizoctonia solani isolates reveal extensive enrichment of homogalacturonan modification genes.</title>
        <authorList>
            <person name="Lee D.-Y."/>
            <person name="Jeon J."/>
            <person name="Kim K.-T."/>
            <person name="Cheong K."/>
            <person name="Song H."/>
            <person name="Choi G."/>
            <person name="Ko J."/>
            <person name="Opiyo S.O."/>
            <person name="Zuo S."/>
            <person name="Madhav S."/>
            <person name="Lee Y.-H."/>
            <person name="Wang G.-L."/>
        </authorList>
    </citation>
    <scope>NUCLEOTIDE SEQUENCE</scope>
    <source>
        <strain evidence="5">AG1-IA B2</strain>
    </source>
</reference>
<feature type="repeat" description="TPR" evidence="3">
    <location>
        <begin position="176"/>
        <end position="209"/>
    </location>
</feature>
<organism evidence="5 6">
    <name type="scientific">Rhizoctonia solani</name>
    <dbReference type="NCBI Taxonomy" id="456999"/>
    <lineage>
        <taxon>Eukaryota</taxon>
        <taxon>Fungi</taxon>
        <taxon>Dikarya</taxon>
        <taxon>Basidiomycota</taxon>
        <taxon>Agaricomycotina</taxon>
        <taxon>Agaricomycetes</taxon>
        <taxon>Cantharellales</taxon>
        <taxon>Ceratobasidiaceae</taxon>
        <taxon>Rhizoctonia</taxon>
    </lineage>
</organism>
<evidence type="ECO:0000313" key="6">
    <source>
        <dbReference type="Proteomes" id="UP000614334"/>
    </source>
</evidence>
<proteinExistence type="predicted"/>
<dbReference type="PROSITE" id="PS50005">
    <property type="entry name" value="TPR"/>
    <property type="match status" value="1"/>
</dbReference>
<accession>A0A8H7I6J3</accession>
<dbReference type="SMART" id="SM00028">
    <property type="entry name" value="TPR"/>
    <property type="match status" value="7"/>
</dbReference>
<dbReference type="EMBL" id="JACYCF010000016">
    <property type="protein sequence ID" value="KAF8752266.1"/>
    <property type="molecule type" value="Genomic_DNA"/>
</dbReference>
<evidence type="ECO:0000256" key="3">
    <source>
        <dbReference type="PROSITE-ProRule" id="PRU00339"/>
    </source>
</evidence>
<gene>
    <name evidence="5" type="ORF">RHS01_07857</name>
</gene>
<dbReference type="Pfam" id="PF12770">
    <property type="entry name" value="CHAT"/>
    <property type="match status" value="1"/>
</dbReference>
<evidence type="ECO:0000313" key="5">
    <source>
        <dbReference type="EMBL" id="KAF8752266.1"/>
    </source>
</evidence>